<dbReference type="GO" id="GO:0009231">
    <property type="term" value="P:riboflavin biosynthetic process"/>
    <property type="evidence" value="ECO:0007669"/>
    <property type="project" value="UniProtKB-UniPathway"/>
</dbReference>
<name>A0A078KX64_9GAMM</name>
<dbReference type="RefSeq" id="WP_245614135.1">
    <property type="nucleotide sequence ID" value="NZ_CCVW01000001.1"/>
</dbReference>
<dbReference type="STRING" id="1034943.BN59_00560"/>
<dbReference type="UniPathway" id="UPA00275"/>
<dbReference type="Pfam" id="PF00885">
    <property type="entry name" value="DMRL_synthase"/>
    <property type="match status" value="1"/>
</dbReference>
<sequence>MLAKDKILVVWSDYYQELAKKQLDSCLTLLDQSGYAYAVETVEAGTYEIPSVIQHYHRHNPHAGYLPLSLLLKGSTDHYEFIWEHVKECFIKFALDGILLGNGIISAPTMDAMVARVENHERVEEAVRALDYLIRFKAKFVYD</sequence>
<gene>
    <name evidence="5" type="primary">ribH1</name>
    <name evidence="5" type="ORF">BN59_00560</name>
</gene>
<dbReference type="SUPFAM" id="SSF52121">
    <property type="entry name" value="Lumazine synthase"/>
    <property type="match status" value="1"/>
</dbReference>
<dbReference type="Gene3D" id="3.40.50.960">
    <property type="entry name" value="Lumazine/riboflavin synthase"/>
    <property type="match status" value="1"/>
</dbReference>
<dbReference type="InterPro" id="IPR002180">
    <property type="entry name" value="LS/RS"/>
</dbReference>
<evidence type="ECO:0000256" key="3">
    <source>
        <dbReference type="ARBA" id="ARBA00022619"/>
    </source>
</evidence>
<dbReference type="GO" id="GO:0016740">
    <property type="term" value="F:transferase activity"/>
    <property type="evidence" value="ECO:0007669"/>
    <property type="project" value="UniProtKB-KW"/>
</dbReference>
<accession>A0A078KX64</accession>
<reference evidence="5 6" key="1">
    <citation type="submission" date="2014-06" db="EMBL/GenBank/DDBJ databases">
        <authorList>
            <person name="Urmite Genomes Urmite Genomes"/>
        </authorList>
    </citation>
    <scope>NUCLEOTIDE SEQUENCE [LARGE SCALE GENOMIC DNA]</scope>
</reference>
<protein>
    <submittedName>
        <fullName evidence="5">6,7-dimethyl-8-ribityllumazine synthase 1</fullName>
    </submittedName>
</protein>
<evidence type="ECO:0000256" key="2">
    <source>
        <dbReference type="ARBA" id="ARBA00007424"/>
    </source>
</evidence>
<proteinExistence type="inferred from homology"/>
<dbReference type="Proteomes" id="UP000044071">
    <property type="component" value="Unassembled WGS sequence"/>
</dbReference>
<evidence type="ECO:0000256" key="1">
    <source>
        <dbReference type="ARBA" id="ARBA00005104"/>
    </source>
</evidence>
<comment type="pathway">
    <text evidence="1">Cofactor biosynthesis; riboflavin biosynthesis.</text>
</comment>
<dbReference type="AlphaFoldDB" id="A0A078KX64"/>
<comment type="similarity">
    <text evidence="2">Belongs to the DMRL synthase family.</text>
</comment>
<keyword evidence="3" id="KW-0686">Riboflavin biosynthesis</keyword>
<evidence type="ECO:0000256" key="4">
    <source>
        <dbReference type="ARBA" id="ARBA00022679"/>
    </source>
</evidence>
<keyword evidence="4" id="KW-0808">Transferase</keyword>
<keyword evidence="6" id="KW-1185">Reference proteome</keyword>
<dbReference type="EMBL" id="CCSB01000001">
    <property type="protein sequence ID" value="CDZ76293.1"/>
    <property type="molecule type" value="Genomic_DNA"/>
</dbReference>
<dbReference type="eggNOG" id="COG0054">
    <property type="taxonomic scope" value="Bacteria"/>
</dbReference>
<evidence type="ECO:0000313" key="6">
    <source>
        <dbReference type="Proteomes" id="UP000044071"/>
    </source>
</evidence>
<evidence type="ECO:0000313" key="5">
    <source>
        <dbReference type="EMBL" id="CDZ76293.1"/>
    </source>
</evidence>
<dbReference type="InterPro" id="IPR036467">
    <property type="entry name" value="LS/RS_sf"/>
</dbReference>
<organism evidence="5 6">
    <name type="scientific">Legionella massiliensis</name>
    <dbReference type="NCBI Taxonomy" id="1034943"/>
    <lineage>
        <taxon>Bacteria</taxon>
        <taxon>Pseudomonadati</taxon>
        <taxon>Pseudomonadota</taxon>
        <taxon>Gammaproteobacteria</taxon>
        <taxon>Legionellales</taxon>
        <taxon>Legionellaceae</taxon>
        <taxon>Legionella</taxon>
    </lineage>
</organism>
<dbReference type="GO" id="GO:0009349">
    <property type="term" value="C:riboflavin synthase complex"/>
    <property type="evidence" value="ECO:0007669"/>
    <property type="project" value="InterPro"/>
</dbReference>